<keyword evidence="3" id="KW-1185">Reference proteome</keyword>
<evidence type="ECO:0000313" key="2">
    <source>
        <dbReference type="EMBL" id="RPJ67004.1"/>
    </source>
</evidence>
<dbReference type="EMBL" id="RPOK01000002">
    <property type="protein sequence ID" value="RPJ67004.1"/>
    <property type="molecule type" value="Genomic_DNA"/>
</dbReference>
<evidence type="ECO:0000259" key="1">
    <source>
        <dbReference type="Pfam" id="PF00497"/>
    </source>
</evidence>
<dbReference type="OrthoDB" id="8587856at2"/>
<dbReference type="Gene3D" id="3.40.190.10">
    <property type="entry name" value="Periplasmic binding protein-like II"/>
    <property type="match status" value="2"/>
</dbReference>
<reference evidence="2 3" key="1">
    <citation type="submission" date="2018-11" db="EMBL/GenBank/DDBJ databases">
        <authorList>
            <person name="Ye M.-Q."/>
            <person name="Du Z.-J."/>
        </authorList>
    </citation>
    <scope>NUCLEOTIDE SEQUENCE [LARGE SCALE GENOMIC DNA]</scope>
    <source>
        <strain evidence="2 3">U0105</strain>
    </source>
</reference>
<dbReference type="InterPro" id="IPR001638">
    <property type="entry name" value="Solute-binding_3/MltF_N"/>
</dbReference>
<name>A0A3N5Z893_9ALTE</name>
<protein>
    <recommendedName>
        <fullName evidence="1">Solute-binding protein family 3/N-terminal domain-containing protein</fullName>
    </recommendedName>
</protein>
<dbReference type="PANTHER" id="PTHR38834">
    <property type="entry name" value="PERIPLASMIC SUBSTRATE BINDING PROTEIN FAMILY 3"/>
    <property type="match status" value="1"/>
</dbReference>
<dbReference type="AlphaFoldDB" id="A0A3N5Z893"/>
<comment type="caution">
    <text evidence="2">The sequence shown here is derived from an EMBL/GenBank/DDBJ whole genome shotgun (WGS) entry which is preliminary data.</text>
</comment>
<sequence>MVDWLCLGVKMSSAALRNVFATLLWFGYLFVISFAHSNESLIVYTELSPPYQTYDGKRVGGIATERVRALLAHANLKATIEMVPWARAMKKVQESDNTLIFSVGRIPEREDQFHWIAPVARYEMSFVALTKRHDITPERLIDLTSYTFAVQRNDMSYKWLKRKGLTENKQLLVCPDIACSWRYIMAGHVDLMFEDASLIEQTAADFGYDANRLKVLKRVPELAVDAYLVAPKTMHLATVEKLKKAAEKIK</sequence>
<dbReference type="Pfam" id="PF00497">
    <property type="entry name" value="SBP_bac_3"/>
    <property type="match status" value="1"/>
</dbReference>
<dbReference type="Proteomes" id="UP000275281">
    <property type="component" value="Unassembled WGS sequence"/>
</dbReference>
<evidence type="ECO:0000313" key="3">
    <source>
        <dbReference type="Proteomes" id="UP000275281"/>
    </source>
</evidence>
<feature type="domain" description="Solute-binding protein family 3/N-terminal" evidence="1">
    <location>
        <begin position="43"/>
        <end position="164"/>
    </location>
</feature>
<gene>
    <name evidence="2" type="ORF">DRW07_05525</name>
</gene>
<proteinExistence type="predicted"/>
<accession>A0A3N5Z893</accession>
<dbReference type="PANTHER" id="PTHR38834:SF3">
    <property type="entry name" value="SOLUTE-BINDING PROTEIN FAMILY 3_N-TERMINAL DOMAIN-CONTAINING PROTEIN"/>
    <property type="match status" value="1"/>
</dbReference>
<dbReference type="SUPFAM" id="SSF53850">
    <property type="entry name" value="Periplasmic binding protein-like II"/>
    <property type="match status" value="1"/>
</dbReference>
<organism evidence="2 3">
    <name type="scientific">Alteromonas sediminis</name>
    <dbReference type="NCBI Taxonomy" id="2259342"/>
    <lineage>
        <taxon>Bacteria</taxon>
        <taxon>Pseudomonadati</taxon>
        <taxon>Pseudomonadota</taxon>
        <taxon>Gammaproteobacteria</taxon>
        <taxon>Alteromonadales</taxon>
        <taxon>Alteromonadaceae</taxon>
        <taxon>Alteromonas/Salinimonas group</taxon>
        <taxon>Alteromonas</taxon>
    </lineage>
</organism>